<dbReference type="Proteomes" id="UP000366766">
    <property type="component" value="Unassembled WGS sequence"/>
</dbReference>
<evidence type="ECO:0000313" key="11">
    <source>
        <dbReference type="EMBL" id="VUX62627.1"/>
    </source>
</evidence>
<feature type="transmembrane region" description="Helical" evidence="8">
    <location>
        <begin position="160"/>
        <end position="178"/>
    </location>
</feature>
<dbReference type="Proteomes" id="UP000095431">
    <property type="component" value="Unassembled WGS sequence"/>
</dbReference>
<dbReference type="PANTHER" id="PTHR30269:SF0">
    <property type="entry name" value="MEMBRANE TRANSPORTER PROTEIN YFCA-RELATED"/>
    <property type="match status" value="1"/>
</dbReference>
<keyword evidence="14" id="KW-1185">Reference proteome</keyword>
<dbReference type="PANTHER" id="PTHR30269">
    <property type="entry name" value="TRANSMEMBRANE PROTEIN YFCA"/>
    <property type="match status" value="1"/>
</dbReference>
<keyword evidence="6 8" id="KW-1133">Transmembrane helix</keyword>
<feature type="transmembrane region" description="Helical" evidence="8">
    <location>
        <begin position="232"/>
        <end position="250"/>
    </location>
</feature>
<dbReference type="EMBL" id="CZAW01000060">
    <property type="protein sequence ID" value="CUQ03355.1"/>
    <property type="molecule type" value="Genomic_DNA"/>
</dbReference>
<sequence>MELTIQTFLIVCPLVFLAGLVDSIAGGGGLISLPAYLLAGVPMHNAIATNKLSSATGTAISTARLCKNKFVDWGVALPCISMALVGSFAGAHIALLASDKILKWMLIPVLPIVAFYVMKKKNLDDNSNVEISRKKQWILCAVCSLAVGCYDGFYGPGTGTFLLILYTGVAKLPVAKASGTMKLANLSSNIMALVVFLFSGKIVIYLGLAASVFSIAGHYVGSGMVMKNGNKIVRPIILIVLVLLFIKIITGM</sequence>
<accession>A0A174E6L7</accession>
<evidence type="ECO:0000256" key="2">
    <source>
        <dbReference type="ARBA" id="ARBA00009142"/>
    </source>
</evidence>
<proteinExistence type="inferred from homology"/>
<evidence type="ECO:0000313" key="13">
    <source>
        <dbReference type="Proteomes" id="UP000095712"/>
    </source>
</evidence>
<reference evidence="11 14" key="2">
    <citation type="submission" date="2019-07" db="EMBL/GenBank/DDBJ databases">
        <authorList>
            <person name="Chang H.-W."/>
            <person name="Raman A."/>
            <person name="Venkatesh S."/>
            <person name="Gehrig J."/>
        </authorList>
    </citation>
    <scope>NUCLEOTIDE SEQUENCE [LARGE SCALE GENOMIC DNA]</scope>
    <source>
        <strain evidence="11">Blautia_wexlerae_LFYP_14</strain>
    </source>
</reference>
<gene>
    <name evidence="9" type="primary">yfcA</name>
    <name evidence="11" type="ORF">BWLFYP14_00508</name>
    <name evidence="9" type="ORF">ERS852478_02513</name>
    <name evidence="10" type="ORF">ERS852523_03690</name>
</gene>
<dbReference type="InterPro" id="IPR002781">
    <property type="entry name" value="TM_pro_TauE-like"/>
</dbReference>
<feature type="transmembrane region" description="Helical" evidence="8">
    <location>
        <begin position="73"/>
        <end position="95"/>
    </location>
</feature>
<evidence type="ECO:0000313" key="10">
    <source>
        <dbReference type="EMBL" id="CUQ03355.1"/>
    </source>
</evidence>
<comment type="similarity">
    <text evidence="2 8">Belongs to the 4-toluene sulfonate uptake permease (TSUP) (TC 2.A.102) family.</text>
</comment>
<dbReference type="GO" id="GO:0005886">
    <property type="term" value="C:plasma membrane"/>
    <property type="evidence" value="ECO:0007669"/>
    <property type="project" value="UniProtKB-SubCell"/>
</dbReference>
<dbReference type="GeneID" id="75079389"/>
<name>A0A174E6L7_9FIRM</name>
<evidence type="ECO:0000313" key="9">
    <source>
        <dbReference type="EMBL" id="CUO33552.1"/>
    </source>
</evidence>
<evidence type="ECO:0000313" key="12">
    <source>
        <dbReference type="Proteomes" id="UP000095431"/>
    </source>
</evidence>
<dbReference type="Proteomes" id="UP000095712">
    <property type="component" value="Unassembled WGS sequence"/>
</dbReference>
<evidence type="ECO:0000256" key="6">
    <source>
        <dbReference type="ARBA" id="ARBA00022989"/>
    </source>
</evidence>
<feature type="transmembrane region" description="Helical" evidence="8">
    <location>
        <begin position="190"/>
        <end position="220"/>
    </location>
</feature>
<dbReference type="AlphaFoldDB" id="A0A174E6L7"/>
<organism evidence="9 12">
    <name type="scientific">Blautia wexlerae</name>
    <dbReference type="NCBI Taxonomy" id="418240"/>
    <lineage>
        <taxon>Bacteria</taxon>
        <taxon>Bacillati</taxon>
        <taxon>Bacillota</taxon>
        <taxon>Clostridia</taxon>
        <taxon>Lachnospirales</taxon>
        <taxon>Lachnospiraceae</taxon>
        <taxon>Blautia</taxon>
    </lineage>
</organism>
<keyword evidence="7 8" id="KW-0472">Membrane</keyword>
<keyword evidence="5 8" id="KW-0812">Transmembrane</keyword>
<feature type="transmembrane region" description="Helical" evidence="8">
    <location>
        <begin position="101"/>
        <end position="117"/>
    </location>
</feature>
<dbReference type="RefSeq" id="WP_008703716.1">
    <property type="nucleotide sequence ID" value="NZ_AP031426.1"/>
</dbReference>
<evidence type="ECO:0000313" key="14">
    <source>
        <dbReference type="Proteomes" id="UP000366766"/>
    </source>
</evidence>
<reference evidence="12 13" key="1">
    <citation type="submission" date="2015-09" db="EMBL/GenBank/DDBJ databases">
        <authorList>
            <consortium name="Pathogen Informatics"/>
        </authorList>
    </citation>
    <scope>NUCLEOTIDE SEQUENCE [LARGE SCALE GENOMIC DNA]</scope>
    <source>
        <strain evidence="9 12">2789STDY5834863</strain>
        <strain evidence="10 13">2789STDY5834911</strain>
    </source>
</reference>
<evidence type="ECO:0000256" key="1">
    <source>
        <dbReference type="ARBA" id="ARBA00004651"/>
    </source>
</evidence>
<evidence type="ECO:0000256" key="8">
    <source>
        <dbReference type="RuleBase" id="RU363041"/>
    </source>
</evidence>
<dbReference type="EMBL" id="CABHOF010000004">
    <property type="protein sequence ID" value="VUX62627.1"/>
    <property type="molecule type" value="Genomic_DNA"/>
</dbReference>
<comment type="subcellular location">
    <subcellularLocation>
        <location evidence="1 8">Cell membrane</location>
        <topology evidence="1 8">Multi-pass membrane protein</topology>
    </subcellularLocation>
</comment>
<evidence type="ECO:0000256" key="5">
    <source>
        <dbReference type="ARBA" id="ARBA00022692"/>
    </source>
</evidence>
<evidence type="ECO:0000256" key="4">
    <source>
        <dbReference type="ARBA" id="ARBA00022475"/>
    </source>
</evidence>
<dbReference type="InterPro" id="IPR052017">
    <property type="entry name" value="TSUP"/>
</dbReference>
<evidence type="ECO:0000256" key="3">
    <source>
        <dbReference type="ARBA" id="ARBA00022448"/>
    </source>
</evidence>
<keyword evidence="3" id="KW-0813">Transport</keyword>
<dbReference type="eggNOG" id="COG0730">
    <property type="taxonomic scope" value="Bacteria"/>
</dbReference>
<keyword evidence="4 8" id="KW-1003">Cell membrane</keyword>
<dbReference type="EMBL" id="CYZN01000016">
    <property type="protein sequence ID" value="CUO33552.1"/>
    <property type="molecule type" value="Genomic_DNA"/>
</dbReference>
<dbReference type="Pfam" id="PF01925">
    <property type="entry name" value="TauE"/>
    <property type="match status" value="1"/>
</dbReference>
<evidence type="ECO:0000256" key="7">
    <source>
        <dbReference type="ARBA" id="ARBA00023136"/>
    </source>
</evidence>
<protein>
    <recommendedName>
        <fullName evidence="8">Probable membrane transporter protein</fullName>
    </recommendedName>
</protein>